<accession>J4G180</accession>
<organism evidence="2 3">
    <name type="scientific">Fibroporia radiculosa</name>
    <dbReference type="NCBI Taxonomy" id="599839"/>
    <lineage>
        <taxon>Eukaryota</taxon>
        <taxon>Fungi</taxon>
        <taxon>Dikarya</taxon>
        <taxon>Basidiomycota</taxon>
        <taxon>Agaricomycotina</taxon>
        <taxon>Agaricomycetes</taxon>
        <taxon>Polyporales</taxon>
        <taxon>Fibroporiaceae</taxon>
        <taxon>Fibroporia</taxon>
    </lineage>
</organism>
<dbReference type="HOGENOM" id="CLU_1547592_0_0_1"/>
<dbReference type="RefSeq" id="XP_012179121.1">
    <property type="nucleotide sequence ID" value="XM_012323731.1"/>
</dbReference>
<evidence type="ECO:0000256" key="1">
    <source>
        <dbReference type="SAM" id="MobiDB-lite"/>
    </source>
</evidence>
<feature type="compositionally biased region" description="Basic and acidic residues" evidence="1">
    <location>
        <begin position="98"/>
        <end position="147"/>
    </location>
</feature>
<feature type="compositionally biased region" description="Polar residues" evidence="1">
    <location>
        <begin position="163"/>
        <end position="173"/>
    </location>
</feature>
<proteinExistence type="predicted"/>
<dbReference type="EMBL" id="HE796952">
    <property type="protein sequence ID" value="CCL99838.1"/>
    <property type="molecule type" value="Genomic_DNA"/>
</dbReference>
<name>J4G180_9APHY</name>
<keyword evidence="3" id="KW-1185">Reference proteome</keyword>
<reference evidence="2 3" key="1">
    <citation type="journal article" date="2012" name="Appl. Environ. Microbiol.">
        <title>Short-read sequencing for genomic analysis of the brown rot fungus Fibroporia radiculosa.</title>
        <authorList>
            <person name="Tang J.D."/>
            <person name="Perkins A.D."/>
            <person name="Sonstegard T.S."/>
            <person name="Schroeder S.G."/>
            <person name="Burgess S.C."/>
            <person name="Diehl S.V."/>
        </authorList>
    </citation>
    <scope>NUCLEOTIDE SEQUENCE [LARGE SCALE GENOMIC DNA]</scope>
    <source>
        <strain evidence="2 3">TFFH 294</strain>
    </source>
</reference>
<evidence type="ECO:0000313" key="3">
    <source>
        <dbReference type="Proteomes" id="UP000006352"/>
    </source>
</evidence>
<dbReference type="InParanoid" id="J4G180"/>
<evidence type="ECO:0000313" key="2">
    <source>
        <dbReference type="EMBL" id="CCL99838.1"/>
    </source>
</evidence>
<dbReference type="GeneID" id="24094749"/>
<gene>
    <name evidence="2" type="ORF">FIBRA_01862</name>
</gene>
<sequence>MRATMIVAFGTAFAAPLLASAFSFDTFYARDLGSLQSREPQFHMAREWDDLTRRDVEYLDRRDDAYTYVARQLYDLERREESLRKFARELRLVCHVEGSEDEREEKAFFKKLESDKKKEKKEKEEKKAKAKKEKEEKEEVEKKEKAKPSPKPATKKEAEKQPNTKGSSQHFQG</sequence>
<protein>
    <submittedName>
        <fullName evidence="2">Uncharacterized protein</fullName>
    </submittedName>
</protein>
<feature type="region of interest" description="Disordered" evidence="1">
    <location>
        <begin position="98"/>
        <end position="173"/>
    </location>
</feature>
<dbReference type="Proteomes" id="UP000006352">
    <property type="component" value="Unassembled WGS sequence"/>
</dbReference>
<dbReference type="AlphaFoldDB" id="J4G180"/>